<evidence type="ECO:0000256" key="1">
    <source>
        <dbReference type="SAM" id="Phobius"/>
    </source>
</evidence>
<keyword evidence="3" id="KW-1185">Reference proteome</keyword>
<organism evidence="2 3">
    <name type="scientific">Afipia felis ATCC 53690</name>
    <dbReference type="NCBI Taxonomy" id="883080"/>
    <lineage>
        <taxon>Bacteria</taxon>
        <taxon>Pseudomonadati</taxon>
        <taxon>Pseudomonadota</taxon>
        <taxon>Alphaproteobacteria</taxon>
        <taxon>Hyphomicrobiales</taxon>
        <taxon>Nitrobacteraceae</taxon>
        <taxon>Afipia</taxon>
    </lineage>
</organism>
<proteinExistence type="predicted"/>
<gene>
    <name evidence="2" type="ORF">HMPREF9697_03946</name>
</gene>
<evidence type="ECO:0000313" key="2">
    <source>
        <dbReference type="EMBL" id="EKS26830.1"/>
    </source>
</evidence>
<name>A0ABN0I3W6_AFIFE</name>
<accession>A0ABN0I3W6</accession>
<dbReference type="EMBL" id="AGWZ01000002">
    <property type="protein sequence ID" value="EKS26830.1"/>
    <property type="molecule type" value="Genomic_DNA"/>
</dbReference>
<evidence type="ECO:0000313" key="3">
    <source>
        <dbReference type="Proteomes" id="UP000001342"/>
    </source>
</evidence>
<sequence>MCETDVHNMLGVPHYASGTVKTIRKKSSRRTAASAGISCVTFVWALAMRLGLTYNANALHRLT</sequence>
<comment type="caution">
    <text evidence="2">The sequence shown here is derived from an EMBL/GenBank/DDBJ whole genome shotgun (WGS) entry which is preliminary data.</text>
</comment>
<feature type="transmembrane region" description="Helical" evidence="1">
    <location>
        <begin position="31"/>
        <end position="52"/>
    </location>
</feature>
<keyword evidence="1" id="KW-0812">Transmembrane</keyword>
<dbReference type="Proteomes" id="UP000001342">
    <property type="component" value="Unassembled WGS sequence"/>
</dbReference>
<reference evidence="2 3" key="1">
    <citation type="submission" date="2012-04" db="EMBL/GenBank/DDBJ databases">
        <title>The Genome Sequence of Afipia felis ATCC 53690.</title>
        <authorList>
            <consortium name="The Broad Institute Genome Sequencing Platform"/>
            <person name="Earl A."/>
            <person name="Ward D."/>
            <person name="Feldgarden M."/>
            <person name="Gevers D."/>
            <person name="Huys G."/>
            <person name="Walker B."/>
            <person name="Young S.K."/>
            <person name="Zeng Q."/>
            <person name="Gargeya S."/>
            <person name="Fitzgerald M."/>
            <person name="Haas B."/>
            <person name="Abouelleil A."/>
            <person name="Alvarado L."/>
            <person name="Arachchi H.M."/>
            <person name="Berlin A."/>
            <person name="Chapman S.B."/>
            <person name="Goldberg J."/>
            <person name="Griggs A."/>
            <person name="Gujja S."/>
            <person name="Hansen M."/>
            <person name="Howarth C."/>
            <person name="Imamovic A."/>
            <person name="Larimer J."/>
            <person name="McCowen C."/>
            <person name="Montmayeur A."/>
            <person name="Murphy C."/>
            <person name="Neiman D."/>
            <person name="Pearson M."/>
            <person name="Priest M."/>
            <person name="Roberts A."/>
            <person name="Saif S."/>
            <person name="Shea T."/>
            <person name="Sisk P."/>
            <person name="Sykes S."/>
            <person name="Wortman J."/>
            <person name="Nusbaum C."/>
            <person name="Birren B."/>
        </authorList>
    </citation>
    <scope>NUCLEOTIDE SEQUENCE [LARGE SCALE GENOMIC DNA]</scope>
    <source>
        <strain evidence="2 3">ATCC 53690</strain>
    </source>
</reference>
<keyword evidence="1" id="KW-1133">Transmembrane helix</keyword>
<protein>
    <submittedName>
        <fullName evidence="2">Uncharacterized protein</fullName>
    </submittedName>
</protein>
<keyword evidence="1" id="KW-0472">Membrane</keyword>